<organism evidence="3 4">
    <name type="scientific">Pectobacterium brasiliense</name>
    <dbReference type="NCBI Taxonomy" id="180957"/>
    <lineage>
        <taxon>Bacteria</taxon>
        <taxon>Pseudomonadati</taxon>
        <taxon>Pseudomonadota</taxon>
        <taxon>Gammaproteobacteria</taxon>
        <taxon>Enterobacterales</taxon>
        <taxon>Pectobacteriaceae</taxon>
        <taxon>Pectobacterium</taxon>
    </lineage>
</organism>
<dbReference type="PRINTS" id="PR00377">
    <property type="entry name" value="IMPHPHTASES"/>
</dbReference>
<feature type="binding site" evidence="2">
    <location>
        <position position="84"/>
    </location>
    <ligand>
        <name>Mg(2+)</name>
        <dbReference type="ChEBI" id="CHEBI:18420"/>
        <label>1</label>
        <note>catalytic</note>
    </ligand>
</feature>
<sequence length="230" mass="26539">MEKNIQTILDECAELIISNLPKIEQLRYKIEYKSDNSPVTEADKFIEEMICEWLKNRLPDLTFVGEETFDFKLHEYNGFVALLDPIDGTENFCSGLKEWGTSLGIWKDGKHLGSMLLMPELKEKLVTGDKIPSLHSRITGFSSSFHEDIPANMRLSEEYRVTGCAVYNLYNVSRGAFKRFMNPKGAYAWDLLPGLMLALEHNCEIKVNDEPFYGQFLEPTQKYRVDVQHR</sequence>
<keyword evidence="2" id="KW-0479">Metal-binding</keyword>
<protein>
    <submittedName>
        <fullName evidence="3">Inositol monophosphatase</fullName>
    </submittedName>
</protein>
<accession>A0AAE2WD44</accession>
<dbReference type="SUPFAM" id="SSF56655">
    <property type="entry name" value="Carbohydrate phosphatase"/>
    <property type="match status" value="1"/>
</dbReference>
<gene>
    <name evidence="3" type="ORF">H4F45_03035</name>
</gene>
<dbReference type="RefSeq" id="WP_205558966.1">
    <property type="nucleotide sequence ID" value="NZ_JACGEP010000007.1"/>
</dbReference>
<proteinExistence type="inferred from homology"/>
<comment type="caution">
    <text evidence="3">The sequence shown here is derived from an EMBL/GenBank/DDBJ whole genome shotgun (WGS) entry which is preliminary data.</text>
</comment>
<dbReference type="PANTHER" id="PTHR20854">
    <property type="entry name" value="INOSITOL MONOPHOSPHATASE"/>
    <property type="match status" value="1"/>
</dbReference>
<name>A0AAE2WD44_9GAMM</name>
<dbReference type="GO" id="GO:0007165">
    <property type="term" value="P:signal transduction"/>
    <property type="evidence" value="ECO:0007669"/>
    <property type="project" value="TreeGrafter"/>
</dbReference>
<evidence type="ECO:0000313" key="4">
    <source>
        <dbReference type="Proteomes" id="UP000768524"/>
    </source>
</evidence>
<reference evidence="3" key="1">
    <citation type="submission" date="2020-07" db="EMBL/GenBank/DDBJ databases">
        <title>A pangenomic view of the genus Pectobacterium provides insights into genome organization, phylogeny, and virulence.</title>
        <authorList>
            <person name="Jonkheer E."/>
            <person name="Brankovics B."/>
            <person name="Houwers I."/>
            <person name="Van Der Wolf J."/>
            <person name="Bonants P."/>
            <person name="Vreeburg R."/>
            <person name="Bollema R."/>
            <person name="De Haan J."/>
            <person name="Berke L."/>
            <person name="De Ridder D."/>
            <person name="Smit S."/>
            <person name="Van Der Lee T.A.J."/>
        </authorList>
    </citation>
    <scope>NUCLEOTIDE SEQUENCE</scope>
    <source>
        <strain evidence="3">NAK:433</strain>
    </source>
</reference>
<dbReference type="GO" id="GO:0006020">
    <property type="term" value="P:inositol metabolic process"/>
    <property type="evidence" value="ECO:0007669"/>
    <property type="project" value="TreeGrafter"/>
</dbReference>
<dbReference type="PANTHER" id="PTHR20854:SF4">
    <property type="entry name" value="INOSITOL-1-MONOPHOSPHATASE-RELATED"/>
    <property type="match status" value="1"/>
</dbReference>
<keyword evidence="2" id="KW-0460">Magnesium</keyword>
<dbReference type="Pfam" id="PF00459">
    <property type="entry name" value="Inositol_P"/>
    <property type="match status" value="1"/>
</dbReference>
<comment type="similarity">
    <text evidence="1">Belongs to the inositol monophosphatase superfamily.</text>
</comment>
<dbReference type="InterPro" id="IPR000760">
    <property type="entry name" value="Inositol_monophosphatase-like"/>
</dbReference>
<evidence type="ECO:0000256" key="1">
    <source>
        <dbReference type="ARBA" id="ARBA00009759"/>
    </source>
</evidence>
<dbReference type="AlphaFoldDB" id="A0AAE2WD44"/>
<dbReference type="Proteomes" id="UP000768524">
    <property type="component" value="Unassembled WGS sequence"/>
</dbReference>
<dbReference type="GO" id="GO:0008934">
    <property type="term" value="F:inositol monophosphate 1-phosphatase activity"/>
    <property type="evidence" value="ECO:0007669"/>
    <property type="project" value="TreeGrafter"/>
</dbReference>
<feature type="binding site" evidence="2">
    <location>
        <position position="86"/>
    </location>
    <ligand>
        <name>Mg(2+)</name>
        <dbReference type="ChEBI" id="CHEBI:18420"/>
        <label>1</label>
        <note>catalytic</note>
    </ligand>
</feature>
<feature type="binding site" evidence="2">
    <location>
        <position position="66"/>
    </location>
    <ligand>
        <name>Mg(2+)</name>
        <dbReference type="ChEBI" id="CHEBI:18420"/>
        <label>1</label>
        <note>catalytic</note>
    </ligand>
</feature>
<feature type="binding site" evidence="2">
    <location>
        <position position="87"/>
    </location>
    <ligand>
        <name>Mg(2+)</name>
        <dbReference type="ChEBI" id="CHEBI:18420"/>
        <label>1</label>
        <note>catalytic</note>
    </ligand>
</feature>
<comment type="cofactor">
    <cofactor evidence="2">
        <name>Mg(2+)</name>
        <dbReference type="ChEBI" id="CHEBI:18420"/>
    </cofactor>
</comment>
<dbReference type="GO" id="GO:0046872">
    <property type="term" value="F:metal ion binding"/>
    <property type="evidence" value="ECO:0007669"/>
    <property type="project" value="UniProtKB-KW"/>
</dbReference>
<dbReference type="Gene3D" id="3.30.540.10">
    <property type="entry name" value="Fructose-1,6-Bisphosphatase, subunit A, domain 1"/>
    <property type="match status" value="1"/>
</dbReference>
<evidence type="ECO:0000313" key="3">
    <source>
        <dbReference type="EMBL" id="MBN3050477.1"/>
    </source>
</evidence>
<dbReference type="EMBL" id="JACGEP010000007">
    <property type="protein sequence ID" value="MBN3050477.1"/>
    <property type="molecule type" value="Genomic_DNA"/>
</dbReference>
<evidence type="ECO:0000256" key="2">
    <source>
        <dbReference type="PIRSR" id="PIRSR600760-2"/>
    </source>
</evidence>